<gene>
    <name evidence="5" type="ORF">L484_019140</name>
</gene>
<dbReference type="CDD" id="cd04479">
    <property type="entry name" value="RPA3"/>
    <property type="match status" value="1"/>
</dbReference>
<proteinExistence type="inferred from homology"/>
<accession>W9QUA0</accession>
<dbReference type="PANTHER" id="PTHR47058">
    <property type="entry name" value="REPLICATION PROTEIN A 14 KDA SUBUNIT A-RELATED"/>
    <property type="match status" value="1"/>
</dbReference>
<dbReference type="InterPro" id="IPR027417">
    <property type="entry name" value="P-loop_NTPase"/>
</dbReference>
<dbReference type="Gene3D" id="2.40.50.140">
    <property type="entry name" value="Nucleic acid-binding proteins"/>
    <property type="match status" value="1"/>
</dbReference>
<dbReference type="GO" id="GO:0006310">
    <property type="term" value="P:DNA recombination"/>
    <property type="evidence" value="ECO:0007669"/>
    <property type="project" value="InterPro"/>
</dbReference>
<evidence type="ECO:0000313" key="5">
    <source>
        <dbReference type="EMBL" id="EXB54571.1"/>
    </source>
</evidence>
<dbReference type="GO" id="GO:0016887">
    <property type="term" value="F:ATP hydrolysis activity"/>
    <property type="evidence" value="ECO:0007669"/>
    <property type="project" value="InterPro"/>
</dbReference>
<dbReference type="SUPFAM" id="SSF52540">
    <property type="entry name" value="P-loop containing nucleoside triphosphate hydrolases"/>
    <property type="match status" value="1"/>
</dbReference>
<organism evidence="5 6">
    <name type="scientific">Morus notabilis</name>
    <dbReference type="NCBI Taxonomy" id="981085"/>
    <lineage>
        <taxon>Eukaryota</taxon>
        <taxon>Viridiplantae</taxon>
        <taxon>Streptophyta</taxon>
        <taxon>Embryophyta</taxon>
        <taxon>Tracheophyta</taxon>
        <taxon>Spermatophyta</taxon>
        <taxon>Magnoliopsida</taxon>
        <taxon>eudicotyledons</taxon>
        <taxon>Gunneridae</taxon>
        <taxon>Pentapetalae</taxon>
        <taxon>rosids</taxon>
        <taxon>fabids</taxon>
        <taxon>Rosales</taxon>
        <taxon>Moraceae</taxon>
        <taxon>Moreae</taxon>
        <taxon>Morus</taxon>
    </lineage>
</organism>
<dbReference type="GO" id="GO:0031981">
    <property type="term" value="C:nuclear lumen"/>
    <property type="evidence" value="ECO:0007669"/>
    <property type="project" value="UniProtKB-ARBA"/>
</dbReference>
<dbReference type="GO" id="GO:0006260">
    <property type="term" value="P:DNA replication"/>
    <property type="evidence" value="ECO:0007669"/>
    <property type="project" value="InterPro"/>
</dbReference>
<dbReference type="Pfam" id="PF08661">
    <property type="entry name" value="Rep_fac-A_3"/>
    <property type="match status" value="1"/>
</dbReference>
<comment type="similarity">
    <text evidence="2">Belongs to the replication factor A protein 3 family.</text>
</comment>
<evidence type="ECO:0000256" key="2">
    <source>
        <dbReference type="ARBA" id="ARBA00009761"/>
    </source>
</evidence>
<dbReference type="Pfam" id="PF00005">
    <property type="entry name" value="ABC_tran"/>
    <property type="match status" value="1"/>
</dbReference>
<protein>
    <submittedName>
        <fullName evidence="5">ABC transporter B family member 29</fullName>
    </submittedName>
</protein>
<dbReference type="SUPFAM" id="SSF50249">
    <property type="entry name" value="Nucleic acid-binding proteins"/>
    <property type="match status" value="1"/>
</dbReference>
<keyword evidence="3" id="KW-0539">Nucleus</keyword>
<evidence type="ECO:0000313" key="6">
    <source>
        <dbReference type="Proteomes" id="UP000030645"/>
    </source>
</evidence>
<dbReference type="Proteomes" id="UP000030645">
    <property type="component" value="Unassembled WGS sequence"/>
</dbReference>
<evidence type="ECO:0000256" key="3">
    <source>
        <dbReference type="ARBA" id="ARBA00023242"/>
    </source>
</evidence>
<comment type="subcellular location">
    <subcellularLocation>
        <location evidence="1">Nucleus</location>
    </subcellularLocation>
</comment>
<evidence type="ECO:0000256" key="1">
    <source>
        <dbReference type="ARBA" id="ARBA00004123"/>
    </source>
</evidence>
<dbReference type="GO" id="GO:0005524">
    <property type="term" value="F:ATP binding"/>
    <property type="evidence" value="ECO:0007669"/>
    <property type="project" value="InterPro"/>
</dbReference>
<name>W9QUA0_9ROSA</name>
<dbReference type="InterPro" id="IPR012340">
    <property type="entry name" value="NA-bd_OB-fold"/>
</dbReference>
<dbReference type="STRING" id="981085.W9QUA0"/>
<dbReference type="AlphaFoldDB" id="W9QUA0"/>
<evidence type="ECO:0000259" key="4">
    <source>
        <dbReference type="Pfam" id="PF00005"/>
    </source>
</evidence>
<feature type="domain" description="ABC transporter" evidence="4">
    <location>
        <begin position="8"/>
        <end position="63"/>
    </location>
</feature>
<dbReference type="GO" id="GO:0003677">
    <property type="term" value="F:DNA binding"/>
    <property type="evidence" value="ECO:0007669"/>
    <property type="project" value="InterPro"/>
</dbReference>
<dbReference type="GO" id="GO:0006281">
    <property type="term" value="P:DNA repair"/>
    <property type="evidence" value="ECO:0007669"/>
    <property type="project" value="InterPro"/>
</dbReference>
<reference evidence="6" key="1">
    <citation type="submission" date="2013-01" db="EMBL/GenBank/DDBJ databases">
        <title>Draft Genome Sequence of a Mulberry Tree, Morus notabilis C.K. Schneid.</title>
        <authorList>
            <person name="He N."/>
            <person name="Zhao S."/>
        </authorList>
    </citation>
    <scope>NUCLEOTIDE SEQUENCE</scope>
</reference>
<dbReference type="EMBL" id="KE344192">
    <property type="protein sequence ID" value="EXB54571.1"/>
    <property type="molecule type" value="Genomic_DNA"/>
</dbReference>
<sequence>MGRVEDAARTANADEFIRQLPKGYETDIGPRGSTMSGGQRQRLAIARAVYQNSSILILDEATSALDSRSELSVRQALERLMKNHTVLVIAHRLETVLMAKRVFLLDNGKLEELSHSALLSDRHDMDTSNPAAFVNADLLRLYVGKRVRALIQVVRSDGGSVVGKSTDDGQIIVKGNPPVPPTNFVEVIGVADSDKSIRAEIWTNFGDAIDTHNYNQLCQLANSDFKHLFI</sequence>
<dbReference type="Gene3D" id="3.40.50.300">
    <property type="entry name" value="P-loop containing nucleotide triphosphate hydrolases"/>
    <property type="match status" value="1"/>
</dbReference>
<dbReference type="InterPro" id="IPR013970">
    <property type="entry name" value="Rfa2"/>
</dbReference>
<dbReference type="InterPro" id="IPR003439">
    <property type="entry name" value="ABC_transporter-like_ATP-bd"/>
</dbReference>
<dbReference type="PANTHER" id="PTHR47058:SF3">
    <property type="entry name" value="REPLICATION PROTEIN A 14 KDA SUBUNIT A-RELATED"/>
    <property type="match status" value="1"/>
</dbReference>
<dbReference type="eggNOG" id="KOG0058">
    <property type="taxonomic scope" value="Eukaryota"/>
</dbReference>
<keyword evidence="6" id="KW-1185">Reference proteome</keyword>